<feature type="transmembrane region" description="Helical" evidence="5">
    <location>
        <begin position="72"/>
        <end position="91"/>
    </location>
</feature>
<keyword evidence="2 5" id="KW-0812">Transmembrane</keyword>
<dbReference type="Proteomes" id="UP000183038">
    <property type="component" value="Unassembled WGS sequence"/>
</dbReference>
<comment type="subcellular location">
    <subcellularLocation>
        <location evidence="1">Membrane</location>
        <topology evidence="1">Multi-pass membrane protein</topology>
    </subcellularLocation>
</comment>
<dbReference type="OrthoDB" id="7960583at2"/>
<feature type="transmembrane region" description="Helical" evidence="5">
    <location>
        <begin position="7"/>
        <end position="28"/>
    </location>
</feature>
<organism evidence="6 7">
    <name type="scientific">Maribacter dokdonensis</name>
    <dbReference type="NCBI Taxonomy" id="320912"/>
    <lineage>
        <taxon>Bacteria</taxon>
        <taxon>Pseudomonadati</taxon>
        <taxon>Bacteroidota</taxon>
        <taxon>Flavobacteriia</taxon>
        <taxon>Flavobacteriales</taxon>
        <taxon>Flavobacteriaceae</taxon>
        <taxon>Maribacter</taxon>
    </lineage>
</organism>
<name>A0A1H4JY37_9FLAO</name>
<dbReference type="Pfam" id="PF13564">
    <property type="entry name" value="DoxX_2"/>
    <property type="match status" value="1"/>
</dbReference>
<reference evidence="6 7" key="1">
    <citation type="submission" date="2016-10" db="EMBL/GenBank/DDBJ databases">
        <authorList>
            <person name="de Groot N.N."/>
        </authorList>
    </citation>
    <scope>NUCLEOTIDE SEQUENCE [LARGE SCALE GENOMIC DNA]</scope>
    <source>
        <strain evidence="6 7">MAR_2009_71</strain>
    </source>
</reference>
<dbReference type="InterPro" id="IPR032808">
    <property type="entry name" value="DoxX"/>
</dbReference>
<evidence type="ECO:0000256" key="4">
    <source>
        <dbReference type="ARBA" id="ARBA00023136"/>
    </source>
</evidence>
<evidence type="ECO:0000313" key="6">
    <source>
        <dbReference type="EMBL" id="SEB51204.1"/>
    </source>
</evidence>
<dbReference type="AlphaFoldDB" id="A0A1H4JY37"/>
<dbReference type="RefSeq" id="WP_083365572.1">
    <property type="nucleotide sequence ID" value="NZ_FNTB01000001.1"/>
</dbReference>
<accession>A0A1H4JY37</accession>
<evidence type="ECO:0000256" key="3">
    <source>
        <dbReference type="ARBA" id="ARBA00022989"/>
    </source>
</evidence>
<keyword evidence="4 5" id="KW-0472">Membrane</keyword>
<protein>
    <submittedName>
        <fullName evidence="6">DoxX-like family protein</fullName>
    </submittedName>
</protein>
<evidence type="ECO:0000313" key="7">
    <source>
        <dbReference type="Proteomes" id="UP000183038"/>
    </source>
</evidence>
<gene>
    <name evidence="6" type="ORF">SAMN05192540_0649</name>
</gene>
<feature type="transmembrane region" description="Helical" evidence="5">
    <location>
        <begin position="97"/>
        <end position="113"/>
    </location>
</feature>
<evidence type="ECO:0000256" key="2">
    <source>
        <dbReference type="ARBA" id="ARBA00022692"/>
    </source>
</evidence>
<evidence type="ECO:0000256" key="5">
    <source>
        <dbReference type="SAM" id="Phobius"/>
    </source>
</evidence>
<sequence>MKSQKTFYYIALGFFAIAVIGSIINSVINFDTVSETFTKLGYPIYLIYILGVCQFIGLTMILLNKSHWTLEWVYAGFFMNYTLGALAHLAVKDGNGASAVVCIVLLFVTYIQSRKIRNSNNELAEFGKPQFAKYI</sequence>
<keyword evidence="3 5" id="KW-1133">Transmembrane helix</keyword>
<feature type="transmembrane region" description="Helical" evidence="5">
    <location>
        <begin position="40"/>
        <end position="63"/>
    </location>
</feature>
<dbReference type="GO" id="GO:0016020">
    <property type="term" value="C:membrane"/>
    <property type="evidence" value="ECO:0007669"/>
    <property type="project" value="UniProtKB-SubCell"/>
</dbReference>
<proteinExistence type="predicted"/>
<evidence type="ECO:0000256" key="1">
    <source>
        <dbReference type="ARBA" id="ARBA00004141"/>
    </source>
</evidence>
<dbReference type="EMBL" id="FNTB01000001">
    <property type="protein sequence ID" value="SEB51204.1"/>
    <property type="molecule type" value="Genomic_DNA"/>
</dbReference>